<reference evidence="9" key="1">
    <citation type="submission" date="2017-09" db="EMBL/GenBank/DDBJ databases">
        <title>Depth-based differentiation of microbial function through sediment-hosted aquifers and enrichment of novel symbionts in the deep terrestrial subsurface.</title>
        <authorList>
            <person name="Probst A.J."/>
            <person name="Ladd B."/>
            <person name="Jarett J.K."/>
            <person name="Geller-Mcgrath D.E."/>
            <person name="Sieber C.M.K."/>
            <person name="Emerson J.B."/>
            <person name="Anantharaman K."/>
            <person name="Thomas B.C."/>
            <person name="Malmstrom R."/>
            <person name="Stieglmeier M."/>
            <person name="Klingl A."/>
            <person name="Woyke T."/>
            <person name="Ryan C.M."/>
            <person name="Banfield J.F."/>
        </authorList>
    </citation>
    <scope>NUCLEOTIDE SEQUENCE [LARGE SCALE GENOMIC DNA]</scope>
</reference>
<dbReference type="CDD" id="cd01428">
    <property type="entry name" value="ADK"/>
    <property type="match status" value="1"/>
</dbReference>
<dbReference type="PANTHER" id="PTHR23359">
    <property type="entry name" value="NUCLEOTIDE KINASE"/>
    <property type="match status" value="1"/>
</dbReference>
<keyword evidence="1 5" id="KW-0808">Transferase</keyword>
<evidence type="ECO:0000256" key="6">
    <source>
        <dbReference type="RuleBase" id="RU003330"/>
    </source>
</evidence>
<comment type="domain">
    <text evidence="5">Consists of three domains, a large central CORE domain and two small peripheral domains, NMPbind and LID, which undergo movements during catalysis. The LID domain closes over the site of phosphoryl transfer upon ATP binding. Assembling and dissambling the active center during each catalytic cycle provides an effective means to prevent ATP hydrolysis.</text>
</comment>
<feature type="binding site" evidence="5">
    <location>
        <position position="38"/>
    </location>
    <ligand>
        <name>AMP</name>
        <dbReference type="ChEBI" id="CHEBI:456215"/>
    </ligand>
</feature>
<evidence type="ECO:0000256" key="1">
    <source>
        <dbReference type="ARBA" id="ARBA00022679"/>
    </source>
</evidence>
<name>A0A2M6W6P5_9BACT</name>
<comment type="similarity">
    <text evidence="5 6">Belongs to the adenylate kinase family.</text>
</comment>
<comment type="function">
    <text evidence="5">Catalyzes the reversible transfer of the terminal phosphate group between ATP and AMP. Plays an important role in cellular energy homeostasis and in adenine nucleotide metabolism.</text>
</comment>
<dbReference type="GO" id="GO:0044209">
    <property type="term" value="P:AMP salvage"/>
    <property type="evidence" value="ECO:0007669"/>
    <property type="project" value="UniProtKB-UniRule"/>
</dbReference>
<keyword evidence="4 5" id="KW-0418">Kinase</keyword>
<dbReference type="PRINTS" id="PR00094">
    <property type="entry name" value="ADENYLTKNASE"/>
</dbReference>
<comment type="caution">
    <text evidence="5">Lacks conserved residue(s) required for the propagation of feature annotation.</text>
</comment>
<feature type="binding site" evidence="5">
    <location>
        <position position="97"/>
    </location>
    <ligand>
        <name>AMP</name>
        <dbReference type="ChEBI" id="CHEBI:456215"/>
    </ligand>
</feature>
<proteinExistence type="inferred from homology"/>
<feature type="binding site" evidence="5">
    <location>
        <position position="165"/>
    </location>
    <ligand>
        <name>AMP</name>
        <dbReference type="ChEBI" id="CHEBI:456215"/>
    </ligand>
</feature>
<feature type="binding site" evidence="5">
    <location>
        <position position="176"/>
    </location>
    <ligand>
        <name>AMP</name>
        <dbReference type="ChEBI" id="CHEBI:456215"/>
    </ligand>
</feature>
<feature type="binding site" evidence="5">
    <location>
        <position position="133"/>
    </location>
    <ligand>
        <name>ATP</name>
        <dbReference type="ChEBI" id="CHEBI:30616"/>
    </ligand>
</feature>
<gene>
    <name evidence="5" type="primary">adk</name>
    <name evidence="8" type="ORF">COU29_01515</name>
</gene>
<keyword evidence="2 5" id="KW-0545">Nucleotide biosynthesis</keyword>
<dbReference type="GO" id="GO:0004017">
    <property type="term" value="F:AMP kinase activity"/>
    <property type="evidence" value="ECO:0007669"/>
    <property type="project" value="UniProtKB-UniRule"/>
</dbReference>
<feature type="binding site" evidence="5">
    <location>
        <position position="33"/>
    </location>
    <ligand>
        <name>AMP</name>
        <dbReference type="ChEBI" id="CHEBI:456215"/>
    </ligand>
</feature>
<evidence type="ECO:0000256" key="2">
    <source>
        <dbReference type="ARBA" id="ARBA00022727"/>
    </source>
</evidence>
<evidence type="ECO:0000256" key="5">
    <source>
        <dbReference type="HAMAP-Rule" id="MF_00235"/>
    </source>
</evidence>
<organism evidence="8 9">
    <name type="scientific">Candidatus Magasanikbacteria bacterium CG10_big_fil_rev_8_21_14_0_10_36_32</name>
    <dbReference type="NCBI Taxonomy" id="1974646"/>
    <lineage>
        <taxon>Bacteria</taxon>
        <taxon>Candidatus Magasanikiibacteriota</taxon>
    </lineage>
</organism>
<evidence type="ECO:0000256" key="4">
    <source>
        <dbReference type="ARBA" id="ARBA00022777"/>
    </source>
</evidence>
<accession>A0A2M6W6P5</accession>
<comment type="pathway">
    <text evidence="5">Purine metabolism; AMP biosynthesis via salvage pathway; AMP from ADP: step 1/1.</text>
</comment>
<dbReference type="InterPro" id="IPR027417">
    <property type="entry name" value="P-loop_NTPase"/>
</dbReference>
<dbReference type="AlphaFoldDB" id="A0A2M6W6P5"/>
<protein>
    <recommendedName>
        <fullName evidence="5 7">Adenylate kinase</fullName>
        <shortName evidence="5">AK</shortName>
        <ecNumber evidence="5 7">2.7.4.3</ecNumber>
    </recommendedName>
    <alternativeName>
        <fullName evidence="5">ATP-AMP transphosphorylase</fullName>
    </alternativeName>
    <alternativeName>
        <fullName evidence="5">ATP:AMP phosphotransferase</fullName>
    </alternativeName>
    <alternativeName>
        <fullName evidence="5">Adenylate monophosphate kinase</fullName>
    </alternativeName>
</protein>
<dbReference type="GO" id="GO:0005524">
    <property type="term" value="F:ATP binding"/>
    <property type="evidence" value="ECO:0007669"/>
    <property type="project" value="UniProtKB-UniRule"/>
</dbReference>
<keyword evidence="5" id="KW-0963">Cytoplasm</keyword>
<evidence type="ECO:0000313" key="9">
    <source>
        <dbReference type="Proteomes" id="UP000231426"/>
    </source>
</evidence>
<dbReference type="SUPFAM" id="SSF52540">
    <property type="entry name" value="P-loop containing nucleoside triphosphate hydrolases"/>
    <property type="match status" value="1"/>
</dbReference>
<dbReference type="GO" id="GO:0005737">
    <property type="term" value="C:cytoplasm"/>
    <property type="evidence" value="ECO:0007669"/>
    <property type="project" value="UniProtKB-SubCell"/>
</dbReference>
<evidence type="ECO:0000256" key="3">
    <source>
        <dbReference type="ARBA" id="ARBA00022741"/>
    </source>
</evidence>
<keyword evidence="3 5" id="KW-0547">Nucleotide-binding</keyword>
<feature type="binding site" evidence="5">
    <location>
        <position position="205"/>
    </location>
    <ligand>
        <name>ATP</name>
        <dbReference type="ChEBI" id="CHEBI:30616"/>
    </ligand>
</feature>
<dbReference type="Gene3D" id="3.40.50.300">
    <property type="entry name" value="P-loop containing nucleotide triphosphate hydrolases"/>
    <property type="match status" value="1"/>
</dbReference>
<sequence>MKKFLIFIGPPGSGKGTQAKKVSAKYGYKHVSTGDLLRNMINRTDLTDEEKVIINDSIQLGKLAPDWFILKLVFNVIEENIFGQGVVFDGAIRTVNQAEELQNYLEKKALEKEFLAVAIMISDEEAFARLTKRRVCEACQEIIPWVGKAKDYIKCPKCGGNLKIRHDDNEEVIKDRIDRQGSVALQPIVDYYKNLNKLKIVDGMGTIEEVEVEVDRAIKS</sequence>
<dbReference type="EMBL" id="PFBV01000003">
    <property type="protein sequence ID" value="PIT88443.1"/>
    <property type="molecule type" value="Genomic_DNA"/>
</dbReference>
<dbReference type="HAMAP" id="MF_00235">
    <property type="entry name" value="Adenylate_kinase_Adk"/>
    <property type="match status" value="1"/>
</dbReference>
<dbReference type="UniPathway" id="UPA00588">
    <property type="reaction ID" value="UER00649"/>
</dbReference>
<comment type="subcellular location">
    <subcellularLocation>
        <location evidence="5 7">Cytoplasm</location>
    </subcellularLocation>
</comment>
<dbReference type="InterPro" id="IPR000850">
    <property type="entry name" value="Adenylat/UMP-CMP_kin"/>
</dbReference>
<comment type="subunit">
    <text evidence="5 7">Monomer.</text>
</comment>
<comment type="caution">
    <text evidence="8">The sequence shown here is derived from an EMBL/GenBank/DDBJ whole genome shotgun (WGS) entry which is preliminary data.</text>
</comment>
<evidence type="ECO:0000313" key="8">
    <source>
        <dbReference type="EMBL" id="PIT88443.1"/>
    </source>
</evidence>
<evidence type="ECO:0000256" key="7">
    <source>
        <dbReference type="RuleBase" id="RU003331"/>
    </source>
</evidence>
<dbReference type="Proteomes" id="UP000231426">
    <property type="component" value="Unassembled WGS sequence"/>
</dbReference>
<comment type="catalytic activity">
    <reaction evidence="5 7">
        <text>AMP + ATP = 2 ADP</text>
        <dbReference type="Rhea" id="RHEA:12973"/>
        <dbReference type="ChEBI" id="CHEBI:30616"/>
        <dbReference type="ChEBI" id="CHEBI:456215"/>
        <dbReference type="ChEBI" id="CHEBI:456216"/>
        <dbReference type="EC" id="2.7.4.3"/>
    </reaction>
</comment>
<keyword evidence="5 7" id="KW-0067">ATP-binding</keyword>
<dbReference type="Pfam" id="PF00406">
    <property type="entry name" value="ADK"/>
    <property type="match status" value="1"/>
</dbReference>
<feature type="binding site" evidence="5">
    <location>
        <begin position="12"/>
        <end position="17"/>
    </location>
    <ligand>
        <name>ATP</name>
        <dbReference type="ChEBI" id="CHEBI:30616"/>
    </ligand>
</feature>
<dbReference type="EC" id="2.7.4.3" evidence="5 7"/>